<dbReference type="Gene3D" id="3.30.160.60">
    <property type="entry name" value="Classic Zinc Finger"/>
    <property type="match status" value="1"/>
</dbReference>
<protein>
    <recommendedName>
        <fullName evidence="7">C2H2-type domain-containing protein</fullName>
    </recommendedName>
</protein>
<name>M5GB78_DACPD</name>
<evidence type="ECO:0000256" key="6">
    <source>
        <dbReference type="SAM" id="MobiDB-lite"/>
    </source>
</evidence>
<feature type="region of interest" description="Disordered" evidence="6">
    <location>
        <begin position="97"/>
        <end position="129"/>
    </location>
</feature>
<evidence type="ECO:0000256" key="5">
    <source>
        <dbReference type="PROSITE-ProRule" id="PRU00042"/>
    </source>
</evidence>
<evidence type="ECO:0000256" key="1">
    <source>
        <dbReference type="ARBA" id="ARBA00022723"/>
    </source>
</evidence>
<feature type="compositionally biased region" description="Low complexity" evidence="6">
    <location>
        <begin position="172"/>
        <end position="189"/>
    </location>
</feature>
<sequence>MASFDSYPAMPPPYPSSIDHDWADSPWQYSSSSPFQDPYFTQPYGYGPSHGPHQLKQEAGADYGNLIRALAPLATKGTGRPVTPRLPSMKAYEDTSAMSSSFASPQHRSVPNTFMSPRSDYSASSSEGMLPSLYSPPPMPYGYPPMPDGPLGETPYQLLNYMAQLKGDSVHDMSGSSSASSSRHGSPTSDPNQPIKRLPCLHPGCDRTFKREYTRAVHMTTHQPREKQRFKCQIAPCQEEFSRRHDRFRHEVHIHGVESEWKCHSCGKFFAKEITLVKHACAAKRADGW</sequence>
<reference evidence="8 9" key="1">
    <citation type="journal article" date="2012" name="Science">
        <title>The Paleozoic origin of enzymatic lignin decomposition reconstructed from 31 fungal genomes.</title>
        <authorList>
            <person name="Floudas D."/>
            <person name="Binder M."/>
            <person name="Riley R."/>
            <person name="Barry K."/>
            <person name="Blanchette R.A."/>
            <person name="Henrissat B."/>
            <person name="Martinez A.T."/>
            <person name="Otillar R."/>
            <person name="Spatafora J.W."/>
            <person name="Yadav J.S."/>
            <person name="Aerts A."/>
            <person name="Benoit I."/>
            <person name="Boyd A."/>
            <person name="Carlson A."/>
            <person name="Copeland A."/>
            <person name="Coutinho P.M."/>
            <person name="de Vries R.P."/>
            <person name="Ferreira P."/>
            <person name="Findley K."/>
            <person name="Foster B."/>
            <person name="Gaskell J."/>
            <person name="Glotzer D."/>
            <person name="Gorecki P."/>
            <person name="Heitman J."/>
            <person name="Hesse C."/>
            <person name="Hori C."/>
            <person name="Igarashi K."/>
            <person name="Jurgens J.A."/>
            <person name="Kallen N."/>
            <person name="Kersten P."/>
            <person name="Kohler A."/>
            <person name="Kuees U."/>
            <person name="Kumar T.K.A."/>
            <person name="Kuo A."/>
            <person name="LaButti K."/>
            <person name="Larrondo L.F."/>
            <person name="Lindquist E."/>
            <person name="Ling A."/>
            <person name="Lombard V."/>
            <person name="Lucas S."/>
            <person name="Lundell T."/>
            <person name="Martin R."/>
            <person name="McLaughlin D.J."/>
            <person name="Morgenstern I."/>
            <person name="Morin E."/>
            <person name="Murat C."/>
            <person name="Nagy L.G."/>
            <person name="Nolan M."/>
            <person name="Ohm R.A."/>
            <person name="Patyshakuliyeva A."/>
            <person name="Rokas A."/>
            <person name="Ruiz-Duenas F.J."/>
            <person name="Sabat G."/>
            <person name="Salamov A."/>
            <person name="Samejima M."/>
            <person name="Schmutz J."/>
            <person name="Slot J.C."/>
            <person name="St John F."/>
            <person name="Stenlid J."/>
            <person name="Sun H."/>
            <person name="Sun S."/>
            <person name="Syed K."/>
            <person name="Tsang A."/>
            <person name="Wiebenga A."/>
            <person name="Young D."/>
            <person name="Pisabarro A."/>
            <person name="Eastwood D.C."/>
            <person name="Martin F."/>
            <person name="Cullen D."/>
            <person name="Grigoriev I.V."/>
            <person name="Hibbett D.S."/>
        </authorList>
    </citation>
    <scope>NUCLEOTIDE SEQUENCE [LARGE SCALE GENOMIC DNA]</scope>
    <source>
        <strain evidence="8 9">DJM-731 SS1</strain>
    </source>
</reference>
<dbReference type="HOGENOM" id="CLU_963188_0_0_1"/>
<dbReference type="RefSeq" id="XP_040628115.1">
    <property type="nucleotide sequence ID" value="XM_040773032.1"/>
</dbReference>
<evidence type="ECO:0000256" key="2">
    <source>
        <dbReference type="ARBA" id="ARBA00022737"/>
    </source>
</evidence>
<evidence type="ECO:0000313" key="9">
    <source>
        <dbReference type="Proteomes" id="UP000030653"/>
    </source>
</evidence>
<feature type="domain" description="C2H2-type" evidence="7">
    <location>
        <begin position="230"/>
        <end position="260"/>
    </location>
</feature>
<dbReference type="GO" id="GO:0008270">
    <property type="term" value="F:zinc ion binding"/>
    <property type="evidence" value="ECO:0007669"/>
    <property type="project" value="UniProtKB-KW"/>
</dbReference>
<dbReference type="InterPro" id="IPR013087">
    <property type="entry name" value="Znf_C2H2_type"/>
</dbReference>
<keyword evidence="3 5" id="KW-0863">Zinc-finger</keyword>
<dbReference type="Proteomes" id="UP000030653">
    <property type="component" value="Unassembled WGS sequence"/>
</dbReference>
<feature type="compositionally biased region" description="Polar residues" evidence="6">
    <location>
        <begin position="97"/>
        <end position="127"/>
    </location>
</feature>
<dbReference type="InterPro" id="IPR050329">
    <property type="entry name" value="GLI_C2H2-zinc-finger"/>
</dbReference>
<keyword evidence="9" id="KW-1185">Reference proteome</keyword>
<dbReference type="PANTHER" id="PTHR19818:SF149">
    <property type="entry name" value="C2H2-TYPE DOMAIN-CONTAINING PROTEIN"/>
    <property type="match status" value="1"/>
</dbReference>
<dbReference type="GeneID" id="63688094"/>
<organism evidence="8 9">
    <name type="scientific">Dacryopinax primogenitus (strain DJM 731)</name>
    <name type="common">Brown rot fungus</name>
    <dbReference type="NCBI Taxonomy" id="1858805"/>
    <lineage>
        <taxon>Eukaryota</taxon>
        <taxon>Fungi</taxon>
        <taxon>Dikarya</taxon>
        <taxon>Basidiomycota</taxon>
        <taxon>Agaricomycotina</taxon>
        <taxon>Dacrymycetes</taxon>
        <taxon>Dacrymycetales</taxon>
        <taxon>Dacrymycetaceae</taxon>
        <taxon>Dacryopinax</taxon>
    </lineage>
</organism>
<accession>M5GB78</accession>
<gene>
    <name evidence="8" type="ORF">DACRYDRAFT_22956</name>
</gene>
<dbReference type="PROSITE" id="PS50157">
    <property type="entry name" value="ZINC_FINGER_C2H2_2"/>
    <property type="match status" value="2"/>
</dbReference>
<dbReference type="OrthoDB" id="8117402at2759"/>
<keyword evidence="1" id="KW-0479">Metal-binding</keyword>
<evidence type="ECO:0000313" key="8">
    <source>
        <dbReference type="EMBL" id="EJU01218.1"/>
    </source>
</evidence>
<evidence type="ECO:0000256" key="3">
    <source>
        <dbReference type="ARBA" id="ARBA00022771"/>
    </source>
</evidence>
<dbReference type="GO" id="GO:0010557">
    <property type="term" value="P:positive regulation of macromolecule biosynthetic process"/>
    <property type="evidence" value="ECO:0007669"/>
    <property type="project" value="UniProtKB-ARBA"/>
</dbReference>
<keyword evidence="2" id="KW-0677">Repeat</keyword>
<dbReference type="GO" id="GO:0000978">
    <property type="term" value="F:RNA polymerase II cis-regulatory region sequence-specific DNA binding"/>
    <property type="evidence" value="ECO:0007669"/>
    <property type="project" value="TreeGrafter"/>
</dbReference>
<dbReference type="EMBL" id="JH795865">
    <property type="protein sequence ID" value="EJU01218.1"/>
    <property type="molecule type" value="Genomic_DNA"/>
</dbReference>
<dbReference type="GO" id="GO:0000981">
    <property type="term" value="F:DNA-binding transcription factor activity, RNA polymerase II-specific"/>
    <property type="evidence" value="ECO:0007669"/>
    <property type="project" value="TreeGrafter"/>
</dbReference>
<evidence type="ECO:0000256" key="4">
    <source>
        <dbReference type="ARBA" id="ARBA00022833"/>
    </source>
</evidence>
<evidence type="ECO:0000259" key="7">
    <source>
        <dbReference type="PROSITE" id="PS50157"/>
    </source>
</evidence>
<proteinExistence type="predicted"/>
<dbReference type="GO" id="GO:0005634">
    <property type="term" value="C:nucleus"/>
    <property type="evidence" value="ECO:0007669"/>
    <property type="project" value="UniProtKB-ARBA"/>
</dbReference>
<dbReference type="PROSITE" id="PS00028">
    <property type="entry name" value="ZINC_FINGER_C2H2_1"/>
    <property type="match status" value="2"/>
</dbReference>
<feature type="domain" description="C2H2-type" evidence="7">
    <location>
        <begin position="261"/>
        <end position="279"/>
    </location>
</feature>
<dbReference type="STRING" id="1858805.M5GB78"/>
<dbReference type="PANTHER" id="PTHR19818">
    <property type="entry name" value="ZINC FINGER PROTEIN ZIC AND GLI"/>
    <property type="match status" value="1"/>
</dbReference>
<feature type="region of interest" description="Disordered" evidence="6">
    <location>
        <begin position="169"/>
        <end position="197"/>
    </location>
</feature>
<dbReference type="SMART" id="SM00355">
    <property type="entry name" value="ZnF_C2H2"/>
    <property type="match status" value="3"/>
</dbReference>
<keyword evidence="4" id="KW-0862">Zinc</keyword>
<dbReference type="AlphaFoldDB" id="M5GB78"/>